<organism evidence="3 4">
    <name type="scientific">Muribaculum gordoncarteri</name>
    <dbReference type="NCBI Taxonomy" id="2530390"/>
    <lineage>
        <taxon>Bacteria</taxon>
        <taxon>Pseudomonadati</taxon>
        <taxon>Bacteroidota</taxon>
        <taxon>Bacteroidia</taxon>
        <taxon>Bacteroidales</taxon>
        <taxon>Muribaculaceae</taxon>
        <taxon>Muribaculum</taxon>
    </lineage>
</organism>
<feature type="domain" description="BACON" evidence="2">
    <location>
        <begin position="64"/>
        <end position="120"/>
    </location>
</feature>
<dbReference type="Proteomes" id="UP000297031">
    <property type="component" value="Chromosome"/>
</dbReference>
<reference evidence="3 4" key="1">
    <citation type="submission" date="2019-02" db="EMBL/GenBank/DDBJ databases">
        <title>Isolation and identification of novel species under the genus Muribaculum.</title>
        <authorList>
            <person name="Miyake S."/>
            <person name="Ding Y."/>
            <person name="Low A."/>
            <person name="Soh M."/>
            <person name="Seedorf H."/>
        </authorList>
    </citation>
    <scope>NUCLEOTIDE SEQUENCE [LARGE SCALE GENOMIC DNA]</scope>
    <source>
        <strain evidence="3 4">TLL-A4</strain>
    </source>
</reference>
<sequence>MKDIAKYSRWFVAACLLASAPMFTACDDDDEIVVEVPPFNLDATAVSVVWNESEAVVNFSASENWSATTDASWVQLTPEKGEFGKHRLFMTFEHNDYLSPRQATVTVKCGEGVQNILVTQGGCADAASVLSVSASVETGTTDFSAGSLSLSSYTKEIEGNMGMTYDEFIQGIGNDGDIDFYIINDGEWNLASSAGTRCSAWLNADMENVGWKDGTYPDNAIYVETWAEDGEVAIGRGVDIPDNAEFDVEFAYANADKSRYIIFKVNILCPTYEPVVDVVCDGNKAVVNMEIVDAAYAPTLIKFDALADALQAGISLDVEGFVSAVTSDRDTAPVVMYMIDQATGNWDMDSNYTANGIGYWLDDKYLPTGWTGSYPSNTFSIETSEDGIYIGRSNDVPSGPYTLKFVYALRTNVTKYVEIEANIDCF</sequence>
<dbReference type="Gene3D" id="2.60.40.10">
    <property type="entry name" value="Immunoglobulins"/>
    <property type="match status" value="1"/>
</dbReference>
<keyword evidence="4" id="KW-1185">Reference proteome</keyword>
<evidence type="ECO:0000313" key="4">
    <source>
        <dbReference type="Proteomes" id="UP000297031"/>
    </source>
</evidence>
<dbReference type="InterPro" id="IPR024361">
    <property type="entry name" value="BACON"/>
</dbReference>
<dbReference type="AlphaFoldDB" id="A0A4P7VP86"/>
<dbReference type="RefSeq" id="WP_136410697.1">
    <property type="nucleotide sequence ID" value="NZ_CP039393.1"/>
</dbReference>
<dbReference type="KEGG" id="mgod:E7746_09945"/>
<evidence type="ECO:0000259" key="2">
    <source>
        <dbReference type="Pfam" id="PF13004"/>
    </source>
</evidence>
<dbReference type="OrthoDB" id="8440781at2"/>
<dbReference type="PROSITE" id="PS51257">
    <property type="entry name" value="PROKAR_LIPOPROTEIN"/>
    <property type="match status" value="1"/>
</dbReference>
<feature type="signal peptide" evidence="1">
    <location>
        <begin position="1"/>
        <end position="25"/>
    </location>
</feature>
<keyword evidence="1" id="KW-0732">Signal</keyword>
<name>A0A4P7VP86_9BACT</name>
<protein>
    <submittedName>
        <fullName evidence="3">DUF4859 domain-containing protein</fullName>
    </submittedName>
</protein>
<dbReference type="InterPro" id="IPR013783">
    <property type="entry name" value="Ig-like_fold"/>
</dbReference>
<dbReference type="CDD" id="cd14948">
    <property type="entry name" value="BACON"/>
    <property type="match status" value="1"/>
</dbReference>
<evidence type="ECO:0000256" key="1">
    <source>
        <dbReference type="SAM" id="SignalP"/>
    </source>
</evidence>
<proteinExistence type="predicted"/>
<dbReference type="EMBL" id="CP039393">
    <property type="protein sequence ID" value="QCD36175.1"/>
    <property type="molecule type" value="Genomic_DNA"/>
</dbReference>
<evidence type="ECO:0000313" key="3">
    <source>
        <dbReference type="EMBL" id="QCD36175.1"/>
    </source>
</evidence>
<accession>A0A4P7VP86</accession>
<dbReference type="Pfam" id="PF13004">
    <property type="entry name" value="BACON"/>
    <property type="match status" value="1"/>
</dbReference>
<feature type="chain" id="PRO_5020878996" evidence="1">
    <location>
        <begin position="26"/>
        <end position="426"/>
    </location>
</feature>
<gene>
    <name evidence="3" type="ORF">E7746_09945</name>
</gene>